<feature type="transmembrane region" description="Helical" evidence="1">
    <location>
        <begin position="41"/>
        <end position="62"/>
    </location>
</feature>
<gene>
    <name evidence="3" type="ORF">ATO12_17890</name>
</gene>
<feature type="transmembrane region" description="Helical" evidence="1">
    <location>
        <begin position="129"/>
        <end position="147"/>
    </location>
</feature>
<reference evidence="3 4" key="1">
    <citation type="submission" date="2014-04" db="EMBL/GenBank/DDBJ databases">
        <title>Aquimarina sp. 22II-S11-z7 Genome Sequencing.</title>
        <authorList>
            <person name="Lai Q."/>
        </authorList>
    </citation>
    <scope>NUCLEOTIDE SEQUENCE [LARGE SCALE GENOMIC DNA]</scope>
    <source>
        <strain evidence="3 4">22II-S11-z7</strain>
    </source>
</reference>
<feature type="transmembrane region" description="Helical" evidence="1">
    <location>
        <begin position="396"/>
        <end position="418"/>
    </location>
</feature>
<comment type="caution">
    <text evidence="3">The sequence shown here is derived from an EMBL/GenBank/DDBJ whole genome shotgun (WGS) entry which is preliminary data.</text>
</comment>
<dbReference type="EMBL" id="AQRA01000005">
    <property type="protein sequence ID" value="EZH73805.1"/>
    <property type="molecule type" value="Genomic_DNA"/>
</dbReference>
<evidence type="ECO:0000256" key="1">
    <source>
        <dbReference type="SAM" id="Phobius"/>
    </source>
</evidence>
<feature type="transmembrane region" description="Helical" evidence="1">
    <location>
        <begin position="205"/>
        <end position="224"/>
    </location>
</feature>
<feature type="domain" description="DUF2157" evidence="2">
    <location>
        <begin position="11"/>
        <end position="152"/>
    </location>
</feature>
<dbReference type="Pfam" id="PF09925">
    <property type="entry name" value="DUF2157"/>
    <property type="match status" value="1"/>
</dbReference>
<evidence type="ECO:0000259" key="2">
    <source>
        <dbReference type="Pfam" id="PF09925"/>
    </source>
</evidence>
<keyword evidence="1" id="KW-1133">Transmembrane helix</keyword>
<dbReference type="STRING" id="1317122.ATO12_17890"/>
<keyword evidence="1" id="KW-0812">Transmembrane</keyword>
<feature type="transmembrane region" description="Helical" evidence="1">
    <location>
        <begin position="178"/>
        <end position="193"/>
    </location>
</feature>
<keyword evidence="4" id="KW-1185">Reference proteome</keyword>
<name>A0A023BV00_9FLAO</name>
<organism evidence="3 4">
    <name type="scientific">Aquimarina atlantica</name>
    <dbReference type="NCBI Taxonomy" id="1317122"/>
    <lineage>
        <taxon>Bacteria</taxon>
        <taxon>Pseudomonadati</taxon>
        <taxon>Bacteroidota</taxon>
        <taxon>Flavobacteriia</taxon>
        <taxon>Flavobacteriales</taxon>
        <taxon>Flavobacteriaceae</taxon>
        <taxon>Aquimarina</taxon>
    </lineage>
</organism>
<proteinExistence type="predicted"/>
<evidence type="ECO:0000313" key="4">
    <source>
        <dbReference type="Proteomes" id="UP000023541"/>
    </source>
</evidence>
<dbReference type="eggNOG" id="COG4872">
    <property type="taxonomic scope" value="Bacteria"/>
</dbReference>
<feature type="transmembrane region" description="Helical" evidence="1">
    <location>
        <begin position="74"/>
        <end position="93"/>
    </location>
</feature>
<feature type="transmembrane region" description="Helical" evidence="1">
    <location>
        <begin position="152"/>
        <end position="172"/>
    </location>
</feature>
<sequence length="426" mass="47881">MSSKFNKELQTLVGDKIISPELADKIEQYYATKDVGKPNKLFMIFGIFGALLVGSGIILMLAHNWDDFSRLTKTILAFGPLLLGQILTGFSILKDKSITWKEASGTFLFFAVGACMALVSQIYNIPGELGSFLLTWIILCLPLVYLLRSHAVALLTILLSTYYAVEVGLWNYRNTETPWLYIAFIGAMLPYYYRLITTNTTSNTVTIFTWILPVSIAIALSAFIGRSEDLGFVMYITMFGFLYTIGRLPVFKELRTLRNGFLIIGSLGTVVSLMIFSFRWIWDELPDTFTYDTQELYTTVVIVVLSISVLGYAIIKKGIRAVNLFQVAFVIFLLVYFLLQDTGVLPVVLMNALVFALGMSAIKIGADKFNFGILNYGLLIISILIICRFFDTGMSFVVRGILFVMVGAGFFLTNYIMLKKQQRIKK</sequence>
<keyword evidence="1" id="KW-0472">Membrane</keyword>
<protein>
    <recommendedName>
        <fullName evidence="2">DUF2157 domain-containing protein</fullName>
    </recommendedName>
</protein>
<dbReference type="InterPro" id="IPR018677">
    <property type="entry name" value="DUF2157"/>
</dbReference>
<dbReference type="OrthoDB" id="642680at2"/>
<feature type="transmembrane region" description="Helical" evidence="1">
    <location>
        <begin position="373"/>
        <end position="390"/>
    </location>
</feature>
<feature type="transmembrane region" description="Helical" evidence="1">
    <location>
        <begin position="230"/>
        <end position="248"/>
    </location>
</feature>
<dbReference type="AlphaFoldDB" id="A0A023BV00"/>
<feature type="transmembrane region" description="Helical" evidence="1">
    <location>
        <begin position="105"/>
        <end position="123"/>
    </location>
</feature>
<evidence type="ECO:0000313" key="3">
    <source>
        <dbReference type="EMBL" id="EZH73805.1"/>
    </source>
</evidence>
<feature type="transmembrane region" description="Helical" evidence="1">
    <location>
        <begin position="260"/>
        <end position="281"/>
    </location>
</feature>
<feature type="transmembrane region" description="Helical" evidence="1">
    <location>
        <begin position="345"/>
        <end position="366"/>
    </location>
</feature>
<feature type="transmembrane region" description="Helical" evidence="1">
    <location>
        <begin position="322"/>
        <end position="339"/>
    </location>
</feature>
<feature type="transmembrane region" description="Helical" evidence="1">
    <location>
        <begin position="296"/>
        <end position="315"/>
    </location>
</feature>
<dbReference type="Proteomes" id="UP000023541">
    <property type="component" value="Unassembled WGS sequence"/>
</dbReference>
<accession>A0A023BV00</accession>
<dbReference type="RefSeq" id="WP_051575820.1">
    <property type="nucleotide sequence ID" value="NZ_AQRA01000005.1"/>
</dbReference>